<dbReference type="InterPro" id="IPR035309">
    <property type="entry name" value="PSME4"/>
</dbReference>
<dbReference type="InterPro" id="IPR021843">
    <property type="entry name" value="PSME4_C"/>
</dbReference>
<evidence type="ECO:0000256" key="8">
    <source>
        <dbReference type="ARBA" id="ARBA00023242"/>
    </source>
</evidence>
<dbReference type="Pfam" id="PF11919">
    <property type="entry name" value="PSME4_C"/>
    <property type="match status" value="1"/>
</dbReference>
<dbReference type="InterPro" id="IPR011989">
    <property type="entry name" value="ARM-like"/>
</dbReference>
<evidence type="ECO:0000313" key="13">
    <source>
        <dbReference type="Proteomes" id="UP000663864"/>
    </source>
</evidence>
<accession>A0A814KHQ9</accession>
<dbReference type="PANTHER" id="PTHR32170">
    <property type="entry name" value="PROTEASOME ACTIVATOR COMPLEX SUBUNIT 4"/>
    <property type="match status" value="1"/>
</dbReference>
<evidence type="ECO:0000256" key="2">
    <source>
        <dbReference type="ARBA" id="ARBA00004496"/>
    </source>
</evidence>
<protein>
    <recommendedName>
        <fullName evidence="14">Proteasome activator complex subunit 4</fullName>
    </recommendedName>
</protein>
<dbReference type="Proteomes" id="UP000663864">
    <property type="component" value="Unassembled WGS sequence"/>
</dbReference>
<keyword evidence="6" id="KW-0227">DNA damage</keyword>
<dbReference type="Gene3D" id="1.25.10.10">
    <property type="entry name" value="Leucine-rich Repeat Variant"/>
    <property type="match status" value="1"/>
</dbReference>
<sequence length="966" mass="111289">MLSLPVGNLSIAPPKDVHSIPVIASWIVAMMGNGSLCLQYVRDSFTAIKSFYHPSNMGDFQEGLIQFLVRLTQSFVDRVHLESKADRLWQFNPPPSYRLTEQDITDFVNCVKECVFISIFNKTNLKDAAKAFRNLAMLRPELVVPPIVEQLFSSVDMSNARTVTNVKDDTTEIELTSVVTGIVQQCSSKIFQVVREKIMNFLVASSFTPRVSKLLTDLVQPILEANPIETLNSNMSNDERLRSLTIVHFIALGCLRMVPRIDSEEVLDLALTVAPVDFKYKAQYTVCAKEPKFKENLRMRLIIDIGKLLANDYAKLNNDFDILKYSFENKLSGRRYHPRFVIIKRLAKEIQSFSIDNYQSLTKIDKQVILKLVELSINRYSQVRCIAQIYLFTMLQRYVFSYNVVVDRILELLNAPGEADHDEIKGCLYILLGDDAFFLPTKHSWPLLEKLWPSIARTTHATKISTQILIDQIVEKITKQFDIPAIIEDTNAISIRAAVALWRPLELKEVEIHDQIREEHNQANIQSYNNLMETLNLICNNDRLTWRQQERTVVFISLLLQKHVPIPSSCIRTFSNFLVHDNVKLRMGLFRNFGSAFVDHFMEQLYALIREKIIEIQEGSQRVAAEIVAGMIRGSKYWTLDELWSKLTPFLNELCMNLSSEAVLNWGCCFWFAVADVDPRRTYHTVEFMRSLINTPSTANTFIETSRWNLVDQLRNFEWRIPGVWHEVNAHAKDLLEHPYKAVRECIASVLGTSLSHDITLPNGQSIRHPSVNLFFDGIHERLQRAIDICEKAPLEAFIEQIEYVCKSSKWHARRAAIEFVQHMIFCNLFNARPFAPRVREIVLKCLFDEQLEVRTIASVTLAGFYQCGFIQITKEDLSYLFRVGVLGLCAIVLSSPYDIPIHIPRALMLLCEHSHDPNLIRKSIKNALSEFRRTHHDSWHEHREKFTEDQLVILADVLISPNYYA</sequence>
<evidence type="ECO:0000256" key="1">
    <source>
        <dbReference type="ARBA" id="ARBA00004324"/>
    </source>
</evidence>
<dbReference type="InterPro" id="IPR055455">
    <property type="entry name" value="HEAT_PSME4"/>
</dbReference>
<dbReference type="InterPro" id="IPR016024">
    <property type="entry name" value="ARM-type_fold"/>
</dbReference>
<keyword evidence="8" id="KW-0539">Nucleus</keyword>
<evidence type="ECO:0000256" key="7">
    <source>
        <dbReference type="ARBA" id="ARBA00023204"/>
    </source>
</evidence>
<reference evidence="12" key="1">
    <citation type="submission" date="2021-02" db="EMBL/GenBank/DDBJ databases">
        <authorList>
            <person name="Nowell W R."/>
        </authorList>
    </citation>
    <scope>NUCLEOTIDE SEQUENCE</scope>
</reference>
<dbReference type="GO" id="GO:0006281">
    <property type="term" value="P:DNA repair"/>
    <property type="evidence" value="ECO:0007669"/>
    <property type="project" value="UniProtKB-KW"/>
</dbReference>
<dbReference type="GO" id="GO:0005829">
    <property type="term" value="C:cytosol"/>
    <property type="evidence" value="ECO:0007669"/>
    <property type="project" value="TreeGrafter"/>
</dbReference>
<evidence type="ECO:0008006" key="14">
    <source>
        <dbReference type="Google" id="ProtNLM"/>
    </source>
</evidence>
<comment type="subcellular location">
    <subcellularLocation>
        <location evidence="2">Cytoplasm</location>
    </subcellularLocation>
    <subcellularLocation>
        <location evidence="1">Nucleus speckle</location>
    </subcellularLocation>
</comment>
<dbReference type="PANTHER" id="PTHR32170:SF3">
    <property type="entry name" value="PROTEASOME ACTIVATOR COMPLEX SUBUNIT 4"/>
    <property type="match status" value="1"/>
</dbReference>
<evidence type="ECO:0000259" key="10">
    <source>
        <dbReference type="Pfam" id="PF16507"/>
    </source>
</evidence>
<feature type="domain" description="Proteasome activator Blm10 middle HEAT repeats region" evidence="10">
    <location>
        <begin position="46"/>
        <end position="159"/>
    </location>
</feature>
<dbReference type="GO" id="GO:0070628">
    <property type="term" value="F:proteasome binding"/>
    <property type="evidence" value="ECO:0007669"/>
    <property type="project" value="InterPro"/>
</dbReference>
<evidence type="ECO:0000256" key="3">
    <source>
        <dbReference type="ARBA" id="ARBA00005739"/>
    </source>
</evidence>
<feature type="domain" description="Proteasome activator complex subunit 4-like HEAT repeat-like" evidence="11">
    <location>
        <begin position="585"/>
        <end position="711"/>
    </location>
</feature>
<evidence type="ECO:0000313" key="12">
    <source>
        <dbReference type="EMBL" id="CAF1049647.1"/>
    </source>
</evidence>
<keyword evidence="5" id="KW-0677">Repeat</keyword>
<evidence type="ECO:0000256" key="4">
    <source>
        <dbReference type="ARBA" id="ARBA00022490"/>
    </source>
</evidence>
<comment type="caution">
    <text evidence="12">The sequence shown here is derived from an EMBL/GenBank/DDBJ whole genome shotgun (WGS) entry which is preliminary data.</text>
</comment>
<dbReference type="EMBL" id="CAJNOT010000664">
    <property type="protein sequence ID" value="CAF1049647.1"/>
    <property type="molecule type" value="Genomic_DNA"/>
</dbReference>
<dbReference type="GO" id="GO:0016504">
    <property type="term" value="F:peptidase activator activity"/>
    <property type="evidence" value="ECO:0007669"/>
    <property type="project" value="InterPro"/>
</dbReference>
<keyword evidence="4" id="KW-0963">Cytoplasm</keyword>
<organism evidence="12 13">
    <name type="scientific">Rotaria sordida</name>
    <dbReference type="NCBI Taxonomy" id="392033"/>
    <lineage>
        <taxon>Eukaryota</taxon>
        <taxon>Metazoa</taxon>
        <taxon>Spiralia</taxon>
        <taxon>Gnathifera</taxon>
        <taxon>Rotifera</taxon>
        <taxon>Eurotatoria</taxon>
        <taxon>Bdelloidea</taxon>
        <taxon>Philodinida</taxon>
        <taxon>Philodinidae</taxon>
        <taxon>Rotaria</taxon>
    </lineage>
</organism>
<proteinExistence type="inferred from homology"/>
<evidence type="ECO:0000256" key="6">
    <source>
        <dbReference type="ARBA" id="ARBA00022763"/>
    </source>
</evidence>
<name>A0A814KHQ9_9BILA</name>
<comment type="similarity">
    <text evidence="3">Belongs to the BLM10 family.</text>
</comment>
<feature type="domain" description="Proteasome activator complex subunit 4 C-terminal" evidence="9">
    <location>
        <begin position="885"/>
        <end position="966"/>
    </location>
</feature>
<evidence type="ECO:0000259" key="11">
    <source>
        <dbReference type="Pfam" id="PF23096"/>
    </source>
</evidence>
<dbReference type="AlphaFoldDB" id="A0A814KHQ9"/>
<evidence type="ECO:0000256" key="5">
    <source>
        <dbReference type="ARBA" id="ARBA00022737"/>
    </source>
</evidence>
<dbReference type="SUPFAM" id="SSF48371">
    <property type="entry name" value="ARM repeat"/>
    <property type="match status" value="1"/>
</dbReference>
<gene>
    <name evidence="12" type="ORF">ZHD862_LOCUS14988</name>
</gene>
<evidence type="ECO:0000259" key="9">
    <source>
        <dbReference type="Pfam" id="PF11919"/>
    </source>
</evidence>
<dbReference type="GO" id="GO:0010499">
    <property type="term" value="P:proteasomal ubiquitin-independent protein catabolic process"/>
    <property type="evidence" value="ECO:0007669"/>
    <property type="project" value="TreeGrafter"/>
</dbReference>
<dbReference type="Pfam" id="PF23096">
    <property type="entry name" value="HEAT_PSME4"/>
    <property type="match status" value="1"/>
</dbReference>
<dbReference type="Pfam" id="PF16507">
    <property type="entry name" value="HEAT_PSME4_mid"/>
    <property type="match status" value="1"/>
</dbReference>
<dbReference type="GO" id="GO:0016607">
    <property type="term" value="C:nuclear speck"/>
    <property type="evidence" value="ECO:0007669"/>
    <property type="project" value="UniProtKB-SubCell"/>
</dbReference>
<keyword evidence="7" id="KW-0234">DNA repair</keyword>
<dbReference type="InterPro" id="IPR032430">
    <property type="entry name" value="Blm10_mid"/>
</dbReference>